<evidence type="ECO:0000313" key="3">
    <source>
        <dbReference type="Proteomes" id="UP000016714"/>
    </source>
</evidence>
<dbReference type="Proteomes" id="UP000016714">
    <property type="component" value="Chromosome 1"/>
</dbReference>
<dbReference type="KEGG" id="vag:N646_2074"/>
<protein>
    <submittedName>
        <fullName evidence="2">Uncharacterized protein</fullName>
    </submittedName>
</protein>
<dbReference type="EMBL" id="CP006718">
    <property type="protein sequence ID" value="AGV17893.1"/>
    <property type="molecule type" value="Genomic_DNA"/>
</dbReference>
<name>A0A2I3CCK1_VIBAX</name>
<proteinExistence type="predicted"/>
<feature type="transmembrane region" description="Helical" evidence="1">
    <location>
        <begin position="21"/>
        <end position="37"/>
    </location>
</feature>
<dbReference type="AlphaFoldDB" id="A0A2I3CCK1"/>
<evidence type="ECO:0000313" key="2">
    <source>
        <dbReference type="EMBL" id="AGV17893.1"/>
    </source>
</evidence>
<keyword evidence="1" id="KW-0812">Transmembrane</keyword>
<evidence type="ECO:0000256" key="1">
    <source>
        <dbReference type="SAM" id="Phobius"/>
    </source>
</evidence>
<sequence>MASRLDCFNDVSRETSCRKKRSVGCVFCLVLLLSLMFNA</sequence>
<dbReference type="HOGENOM" id="CLU_3318862_0_0_6"/>
<organism evidence="2 3">
    <name type="scientific">Vibrio alginolyticus (strain ATCC 17749 / DSM 2171 / NBRC 15630 / NCIMB 1903 / NCTC 12160 / XII-53)</name>
    <dbReference type="NCBI Taxonomy" id="1219076"/>
    <lineage>
        <taxon>Bacteria</taxon>
        <taxon>Pseudomonadati</taxon>
        <taxon>Pseudomonadota</taxon>
        <taxon>Gammaproteobacteria</taxon>
        <taxon>Vibrionales</taxon>
        <taxon>Vibrionaceae</taxon>
        <taxon>Vibrio</taxon>
    </lineage>
</organism>
<keyword evidence="1" id="KW-0472">Membrane</keyword>
<keyword evidence="1" id="KW-1133">Transmembrane helix</keyword>
<accession>A0A2I3CCK1</accession>
<gene>
    <name evidence="2" type="ORF">N646_2074</name>
</gene>
<reference evidence="2 3" key="1">
    <citation type="journal article" date="2015" name="Genome Announc.">
        <title>Complete genome sequence of Vibrio alginolyticus ATCC 17749.</title>
        <authorList>
            <person name="Liu X.F."/>
            <person name="Cao Y."/>
            <person name="Zhang H.L."/>
            <person name="Chen Y.J."/>
            <person name="Hu C.J."/>
        </authorList>
    </citation>
    <scope>NUCLEOTIDE SEQUENCE [LARGE SCALE GENOMIC DNA]</scope>
    <source>
        <strain evidence="3">ATCC 17749 / DSM 2171 / NBRC 15630 / NCIMB 1903 / NCTC 12160 / XII-53</strain>
    </source>
</reference>